<evidence type="ECO:0000313" key="1">
    <source>
        <dbReference type="EMBL" id="NGO51922.1"/>
    </source>
</evidence>
<proteinExistence type="predicted"/>
<protein>
    <submittedName>
        <fullName evidence="1">DUF4279 domain-containing protein</fullName>
    </submittedName>
</protein>
<dbReference type="InterPro" id="IPR025459">
    <property type="entry name" value="DUF4279"/>
</dbReference>
<dbReference type="Proteomes" id="UP001642900">
    <property type="component" value="Unassembled WGS sequence"/>
</dbReference>
<name>A0A6G4WAW5_9HYPH</name>
<accession>A0A6G4WAW5</accession>
<keyword evidence="2" id="KW-1185">Reference proteome</keyword>
<gene>
    <name evidence="1" type="ORF">G6N73_12140</name>
</gene>
<reference evidence="1 2" key="1">
    <citation type="submission" date="2020-02" db="EMBL/GenBank/DDBJ databases">
        <title>Genome sequence of strain CCNWXJ40-4.</title>
        <authorList>
            <person name="Gao J."/>
            <person name="Sun J."/>
        </authorList>
    </citation>
    <scope>NUCLEOTIDE SEQUENCE [LARGE SCALE GENOMIC DNA]</scope>
    <source>
        <strain evidence="1 2">CCNWXJ 40-4</strain>
    </source>
</reference>
<evidence type="ECO:0000313" key="2">
    <source>
        <dbReference type="Proteomes" id="UP001642900"/>
    </source>
</evidence>
<dbReference type="EMBL" id="JAAKZF010000012">
    <property type="protein sequence ID" value="NGO51922.1"/>
    <property type="molecule type" value="Genomic_DNA"/>
</dbReference>
<organism evidence="1 2">
    <name type="scientific">Allomesorhizobium camelthorni</name>
    <dbReference type="NCBI Taxonomy" id="475069"/>
    <lineage>
        <taxon>Bacteria</taxon>
        <taxon>Pseudomonadati</taxon>
        <taxon>Pseudomonadota</taxon>
        <taxon>Alphaproteobacteria</taxon>
        <taxon>Hyphomicrobiales</taxon>
        <taxon>Phyllobacteriaceae</taxon>
        <taxon>Allomesorhizobium</taxon>
    </lineage>
</organism>
<dbReference type="AlphaFoldDB" id="A0A6G4WAW5"/>
<dbReference type="RefSeq" id="WP_165027843.1">
    <property type="nucleotide sequence ID" value="NZ_JAAKZF010000012.1"/>
</dbReference>
<dbReference type="Pfam" id="PF14106">
    <property type="entry name" value="DUF4279"/>
    <property type="match status" value="1"/>
</dbReference>
<comment type="caution">
    <text evidence="1">The sequence shown here is derived from an EMBL/GenBank/DDBJ whole genome shotgun (WGS) entry which is preliminary data.</text>
</comment>
<sequence length="148" mass="16680">MGVSRYRVSLRLIHPSMDPDEITTALQMEPKRAWKAGEPRTTPKGTPIAGVFRQTYWYANVCEGRMPPQELAEELDQVLDGLIPYQAFLTRLREEGGRSEFFVGFYLGDQAGETYPSTMLAKMAALGLDLSLDNYHDESLVETNSEDD</sequence>